<reference evidence="16" key="2">
    <citation type="submission" date="2025-09" db="UniProtKB">
        <authorList>
            <consortium name="Ensembl"/>
        </authorList>
    </citation>
    <scope>IDENTIFICATION</scope>
</reference>
<keyword evidence="12 13" id="KW-0732">Signal</keyword>
<evidence type="ECO:0000256" key="10">
    <source>
        <dbReference type="ARBA" id="ARBA00023180"/>
    </source>
</evidence>
<keyword evidence="4 12" id="KW-0964">Secreted</keyword>
<comment type="subcellular location">
    <subcellularLocation>
        <location evidence="1 12">Secreted</location>
    </subcellularLocation>
</comment>
<dbReference type="AlphaFoldDB" id="A0A3B4APT5"/>
<comment type="domain">
    <text evidence="12">The N- and C-terminal barrels adopt an identical fold despite having only 13% of conserved residues.</text>
</comment>
<evidence type="ECO:0000256" key="7">
    <source>
        <dbReference type="ARBA" id="ARBA00022859"/>
    </source>
</evidence>
<dbReference type="InterPro" id="IPR017943">
    <property type="entry name" value="Bactericidal_perm-incr_a/b_dom"/>
</dbReference>
<dbReference type="SUPFAM" id="SSF55394">
    <property type="entry name" value="Bactericidal permeability-increasing protein, BPI"/>
    <property type="match status" value="2"/>
</dbReference>
<evidence type="ECO:0000256" key="4">
    <source>
        <dbReference type="ARBA" id="ARBA00022525"/>
    </source>
</evidence>
<evidence type="ECO:0000256" key="11">
    <source>
        <dbReference type="ARBA" id="ARBA00025943"/>
    </source>
</evidence>
<evidence type="ECO:0000256" key="8">
    <source>
        <dbReference type="ARBA" id="ARBA00023022"/>
    </source>
</evidence>
<evidence type="ECO:0000259" key="14">
    <source>
        <dbReference type="SMART" id="SM00328"/>
    </source>
</evidence>
<feature type="domain" description="Lipid-binding serum glycoprotein C-terminal" evidence="15">
    <location>
        <begin position="254"/>
        <end position="399"/>
    </location>
</feature>
<comment type="domain">
    <text evidence="12">The N-terminal region may be exposed to the interior of the granule, whereas the C-terminal portion may be embedded in the membrane. During phagocytosis and degranulation, proteases may be released and activated and cleave BPI at the junction of the N- and C-terminal portions of the molecule, providing controlled release of the N-terminal antibacterial fragment when bacteria are ingested.</text>
</comment>
<evidence type="ECO:0000256" key="6">
    <source>
        <dbReference type="ARBA" id="ARBA00022588"/>
    </source>
</evidence>
<feature type="signal peptide" evidence="13">
    <location>
        <begin position="1"/>
        <end position="35"/>
    </location>
</feature>
<dbReference type="SMART" id="SM00328">
    <property type="entry name" value="BPI1"/>
    <property type="match status" value="1"/>
</dbReference>
<keyword evidence="10 12" id="KW-0325">Glycoprotein</keyword>
<dbReference type="Pfam" id="PF01273">
    <property type="entry name" value="LBP_BPI_CETP"/>
    <property type="match status" value="1"/>
</dbReference>
<dbReference type="PANTHER" id="PTHR10504:SF84">
    <property type="entry name" value="BACTERICIDAL PERMEABILITY-INCREASING PROTEIN"/>
    <property type="match status" value="1"/>
</dbReference>
<dbReference type="InterPro" id="IPR032942">
    <property type="entry name" value="BPI/LBP/Plunc"/>
</dbReference>
<dbReference type="InterPro" id="IPR017942">
    <property type="entry name" value="Lipid-bd_serum_glycop_N"/>
</dbReference>
<name>A0A3B4APT5_9GOBI</name>
<evidence type="ECO:0000256" key="3">
    <source>
        <dbReference type="ARBA" id="ARBA00017827"/>
    </source>
</evidence>
<comment type="similarity">
    <text evidence="2">Belongs to the BPI/LBP/Plunc superfamily. BPI/LBP family.</text>
</comment>
<feature type="domain" description="Lipid-binding serum glycoprotein N-terminal" evidence="14">
    <location>
        <begin position="43"/>
        <end position="239"/>
    </location>
</feature>
<keyword evidence="9 12" id="KW-1015">Disulfide bond</keyword>
<comment type="function">
    <text evidence="12">The cytotoxic action of BPI is limited to many species of Gram-negative bacteria; this specificity may be explained by a strong affinity of the very basic N-terminal half for the negatively charged lipopolysaccharides that are unique to the Gram-negative bacterial outer envelope.</text>
</comment>
<dbReference type="GO" id="GO:0005615">
    <property type="term" value="C:extracellular space"/>
    <property type="evidence" value="ECO:0007669"/>
    <property type="project" value="UniProtKB-UniRule"/>
</dbReference>
<proteinExistence type="inferred from homology"/>
<dbReference type="FunFam" id="3.15.20.10:FF:000001">
    <property type="entry name" value="Phospholipid transfer protein"/>
    <property type="match status" value="1"/>
</dbReference>
<feature type="chain" id="PRO_5017189778" description="Bactericidal permeability-increasing protein" evidence="13">
    <location>
        <begin position="36"/>
        <end position="399"/>
    </location>
</feature>
<protein>
    <recommendedName>
        <fullName evidence="3 12">Bactericidal permeability-increasing protein</fullName>
        <shortName evidence="12">BPI</shortName>
    </recommendedName>
</protein>
<keyword evidence="5 12" id="KW-0929">Antimicrobial</keyword>
<keyword evidence="17" id="KW-1185">Reference proteome</keyword>
<dbReference type="Gene3D" id="3.15.10.10">
    <property type="entry name" value="Bactericidal permeability-increasing protein, domain 1"/>
    <property type="match status" value="1"/>
</dbReference>
<dbReference type="Ensembl" id="ENSPMGT00000019589.1">
    <property type="protein sequence ID" value="ENSPMGP00000018366.1"/>
    <property type="gene ID" value="ENSPMGG00000014998.1"/>
</dbReference>
<dbReference type="GO" id="GO:0050829">
    <property type="term" value="P:defense response to Gram-negative bacterium"/>
    <property type="evidence" value="ECO:0007669"/>
    <property type="project" value="UniProtKB-UniRule"/>
</dbReference>
<evidence type="ECO:0000256" key="9">
    <source>
        <dbReference type="ARBA" id="ARBA00023157"/>
    </source>
</evidence>
<evidence type="ECO:0000256" key="2">
    <source>
        <dbReference type="ARBA" id="ARBA00007292"/>
    </source>
</evidence>
<dbReference type="InterPro" id="IPR001124">
    <property type="entry name" value="Lipid-bd_serum_glycop_C"/>
</dbReference>
<organism evidence="16 17">
    <name type="scientific">Periophthalmus magnuspinnatus</name>
    <dbReference type="NCBI Taxonomy" id="409849"/>
    <lineage>
        <taxon>Eukaryota</taxon>
        <taxon>Metazoa</taxon>
        <taxon>Chordata</taxon>
        <taxon>Craniata</taxon>
        <taxon>Vertebrata</taxon>
        <taxon>Euteleostomi</taxon>
        <taxon>Actinopterygii</taxon>
        <taxon>Neopterygii</taxon>
        <taxon>Teleostei</taxon>
        <taxon>Neoteleostei</taxon>
        <taxon>Acanthomorphata</taxon>
        <taxon>Gobiaria</taxon>
        <taxon>Gobiiformes</taxon>
        <taxon>Gobioidei</taxon>
        <taxon>Gobiidae</taxon>
        <taxon>Oxudercinae</taxon>
        <taxon>Periophthalmus</taxon>
    </lineage>
</organism>
<comment type="subunit">
    <text evidence="11 12">Monomer. Homodimer; disulfide-linked.</text>
</comment>
<sequence>MCFPFSFRLAFSQSQTHMLLHAWLLLVALTTLTSGLNPGVKVKLTQKGLEYELGIASIQQKLKTIKLPDVSGSQKVNPIGKVSYSFTNMHIINVGLPQSAVSLVPGAGIKLSIGNAYLSLNGNWRVKYLKFIKDSGSFDLSVSGLSITTTVAVNSDETGRPTVTGNNCVASVGSVTIKFHACCLLCKLYLHLSHFQKPSAVLAKVDEYAEIQYSLVSSPVISTTSVDLSLKGEFYNVGKHQEPPFIPNVFSMPPESNNMLYLGLSSYTANSAGFVYTTAGALSLYITDDMIPASSPIRLNTQTFGAFIPQIAKRFPGLMMKLLVKAAKSPVITFESSNATITATATVTAYAIQVNGTLSPLFVLNMLQIMKVSARSFIKKGLVTVAGSDAPLLCCRITC</sequence>
<dbReference type="SMART" id="SM00329">
    <property type="entry name" value="BPI2"/>
    <property type="match status" value="1"/>
</dbReference>
<dbReference type="GO" id="GO:0008289">
    <property type="term" value="F:lipid binding"/>
    <property type="evidence" value="ECO:0007669"/>
    <property type="project" value="InterPro"/>
</dbReference>
<evidence type="ECO:0000256" key="13">
    <source>
        <dbReference type="SAM" id="SignalP"/>
    </source>
</evidence>
<dbReference type="Gene3D" id="3.15.20.10">
    <property type="entry name" value="Bactericidal permeability-increasing protein, domain 2"/>
    <property type="match status" value="1"/>
</dbReference>
<evidence type="ECO:0000259" key="15">
    <source>
        <dbReference type="SMART" id="SM00329"/>
    </source>
</evidence>
<evidence type="ECO:0000313" key="16">
    <source>
        <dbReference type="Ensembl" id="ENSPMGP00000018366.1"/>
    </source>
</evidence>
<dbReference type="GO" id="GO:0045087">
    <property type="term" value="P:innate immune response"/>
    <property type="evidence" value="ECO:0007669"/>
    <property type="project" value="UniProtKB-UniRule"/>
</dbReference>
<keyword evidence="6 12" id="KW-0399">Innate immunity</keyword>
<accession>A0A3B4APT5</accession>
<evidence type="ECO:0000313" key="17">
    <source>
        <dbReference type="Proteomes" id="UP000261520"/>
    </source>
</evidence>
<evidence type="ECO:0000256" key="5">
    <source>
        <dbReference type="ARBA" id="ARBA00022529"/>
    </source>
</evidence>
<reference evidence="16" key="1">
    <citation type="submission" date="2025-08" db="UniProtKB">
        <authorList>
            <consortium name="Ensembl"/>
        </authorList>
    </citation>
    <scope>IDENTIFICATION</scope>
</reference>
<dbReference type="Pfam" id="PF02886">
    <property type="entry name" value="LBP_BPI_CETP_C"/>
    <property type="match status" value="1"/>
</dbReference>
<dbReference type="PANTHER" id="PTHR10504">
    <property type="entry name" value="BACTERICIDAL PERMEABILITY-INCREASING BPI PROTEIN-RELATED"/>
    <property type="match status" value="1"/>
</dbReference>
<keyword evidence="8 12" id="KW-0044">Antibiotic</keyword>
<evidence type="ECO:0000256" key="1">
    <source>
        <dbReference type="ARBA" id="ARBA00004613"/>
    </source>
</evidence>
<keyword evidence="7 12" id="KW-0391">Immunity</keyword>
<dbReference type="Proteomes" id="UP000261520">
    <property type="component" value="Unplaced"/>
</dbReference>
<dbReference type="FunFam" id="3.15.10.10:FF:000001">
    <property type="entry name" value="phospholipid transfer protein-like"/>
    <property type="match status" value="1"/>
</dbReference>
<evidence type="ECO:0000256" key="12">
    <source>
        <dbReference type="RuleBase" id="RU369039"/>
    </source>
</evidence>